<sequence length="317" mass="34012">MRKKGINVTNQTTKKRTGPCLFFIGFLNEVKEYTLNDRISSQLEAATKVRRTGPQEEDMELQKWMKKNTPHLMTQQAGPCEICCLKNAPRPWDEAVPPIQDQHKSRPRASLPHTLLLKPSPANNQVSLNPLILLLLHPWPFSSSTLSPSLSSPHTSPQPHNSLHIPSLSGITILCTPTPLPCLTPLSSRTLHSTPMACNTLCQPCGPTPLANSCNEPCALQCQDSRVIINPSPVLVTLPGPIMTSFPQNTAVGSTSSAALGSELSAQGQPISGGFGGFGYGLGYGRGFGYGLGYGCGFGYGFGGLGCYGRRGYGYNC</sequence>
<evidence type="ECO:0000256" key="4">
    <source>
        <dbReference type="ARBA" id="ARBA00022990"/>
    </source>
</evidence>
<name>A0A218U9F6_9PASE</name>
<evidence type="ECO:0000256" key="1">
    <source>
        <dbReference type="ARBA" id="ARBA00008702"/>
    </source>
</evidence>
<keyword evidence="6" id="KW-1185">Reference proteome</keyword>
<comment type="caution">
    <text evidence="5">The sequence shown here is derived from an EMBL/GenBank/DDBJ whole genome shotgun (WGS) entry which is preliminary data.</text>
</comment>
<comment type="subunit">
    <text evidence="2">The avian keratins (F-ker, S-ker, C-ker and B-ker) are a complex mixture of very similar polypeptides.</text>
</comment>
<protein>
    <submittedName>
        <fullName evidence="5">Feather beta keratin</fullName>
    </submittedName>
</protein>
<accession>A0A218U9F6</accession>
<evidence type="ECO:0000313" key="6">
    <source>
        <dbReference type="Proteomes" id="UP000197619"/>
    </source>
</evidence>
<dbReference type="Proteomes" id="UP000197619">
    <property type="component" value="Unassembled WGS sequence"/>
</dbReference>
<organism evidence="5 6">
    <name type="scientific">Lonchura striata</name>
    <name type="common">white-rumped munia</name>
    <dbReference type="NCBI Taxonomy" id="40157"/>
    <lineage>
        <taxon>Eukaryota</taxon>
        <taxon>Metazoa</taxon>
        <taxon>Chordata</taxon>
        <taxon>Craniata</taxon>
        <taxon>Vertebrata</taxon>
        <taxon>Euteleostomi</taxon>
        <taxon>Archelosauria</taxon>
        <taxon>Archosauria</taxon>
        <taxon>Dinosauria</taxon>
        <taxon>Saurischia</taxon>
        <taxon>Theropoda</taxon>
        <taxon>Coelurosauria</taxon>
        <taxon>Aves</taxon>
        <taxon>Neognathae</taxon>
        <taxon>Neoaves</taxon>
        <taxon>Telluraves</taxon>
        <taxon>Australaves</taxon>
        <taxon>Passeriformes</taxon>
        <taxon>Passeroidea</taxon>
        <taxon>Estrildidae</taxon>
        <taxon>Estrildinae</taxon>
        <taxon>Lonchura</taxon>
    </lineage>
</organism>
<dbReference type="STRING" id="299123.ENSLSDP00000016326"/>
<dbReference type="EMBL" id="MUZQ01000566">
    <property type="protein sequence ID" value="OWK50333.1"/>
    <property type="molecule type" value="Genomic_DNA"/>
</dbReference>
<proteinExistence type="inferred from homology"/>
<keyword evidence="3" id="KW-0416">Keratin</keyword>
<dbReference type="GO" id="GO:0005882">
    <property type="term" value="C:intermediate filament"/>
    <property type="evidence" value="ECO:0007669"/>
    <property type="project" value="UniProtKB-KW"/>
</dbReference>
<evidence type="ECO:0000256" key="3">
    <source>
        <dbReference type="ARBA" id="ARBA00022744"/>
    </source>
</evidence>
<gene>
    <name evidence="5" type="primary">KRFB_13</name>
    <name evidence="5" type="ORF">RLOC_00011275</name>
</gene>
<keyword evidence="4" id="KW-0007">Acetylation</keyword>
<reference evidence="5 6" key="1">
    <citation type="submission" date="2017-05" db="EMBL/GenBank/DDBJ databases">
        <title>Genome of assembly of the Bengalese finch, Lonchura striata domestica.</title>
        <authorList>
            <person name="Colquitt B.M."/>
            <person name="Brainard M.S."/>
        </authorList>
    </citation>
    <scope>NUCLEOTIDE SEQUENCE [LARGE SCALE GENOMIC DNA]</scope>
    <source>
        <strain evidence="5">White83orange57</strain>
    </source>
</reference>
<dbReference type="PANTHER" id="PTHR31203:SF1">
    <property type="entry name" value="BETA-KERATIN-RELATED PROTEIN-RELATED"/>
    <property type="match status" value="1"/>
</dbReference>
<dbReference type="AlphaFoldDB" id="A0A218U9F6"/>
<dbReference type="Pfam" id="PF02422">
    <property type="entry name" value="Keratin"/>
    <property type="match status" value="1"/>
</dbReference>
<evidence type="ECO:0000256" key="2">
    <source>
        <dbReference type="ARBA" id="ARBA00011806"/>
    </source>
</evidence>
<comment type="similarity">
    <text evidence="1">Belongs to the avian keratin family.</text>
</comment>
<dbReference type="PANTHER" id="PTHR31203">
    <property type="entry name" value="BETA-KERATIN-RELATED PROTEIN-RELATED"/>
    <property type="match status" value="1"/>
</dbReference>
<dbReference type="InterPro" id="IPR003461">
    <property type="entry name" value="Keratin"/>
</dbReference>
<dbReference type="GO" id="GO:0005200">
    <property type="term" value="F:structural constituent of cytoskeleton"/>
    <property type="evidence" value="ECO:0007669"/>
    <property type="project" value="InterPro"/>
</dbReference>
<evidence type="ECO:0000313" key="5">
    <source>
        <dbReference type="EMBL" id="OWK50333.1"/>
    </source>
</evidence>